<feature type="transmembrane region" description="Helical" evidence="1">
    <location>
        <begin position="377"/>
        <end position="398"/>
    </location>
</feature>
<dbReference type="Proteomes" id="UP000559404">
    <property type="component" value="Unassembled WGS sequence"/>
</dbReference>
<dbReference type="SUPFAM" id="SSF55073">
    <property type="entry name" value="Nucleotide cyclase"/>
    <property type="match status" value="1"/>
</dbReference>
<dbReference type="GO" id="GO:0004016">
    <property type="term" value="F:adenylate cyclase activity"/>
    <property type="evidence" value="ECO:0007669"/>
    <property type="project" value="UniProtKB-ARBA"/>
</dbReference>
<dbReference type="GO" id="GO:0006171">
    <property type="term" value="P:cAMP biosynthetic process"/>
    <property type="evidence" value="ECO:0007669"/>
    <property type="project" value="TreeGrafter"/>
</dbReference>
<organism evidence="3 4">
    <name type="scientific">Stappia taiwanensis</name>
    <dbReference type="NCBI Taxonomy" id="992267"/>
    <lineage>
        <taxon>Bacteria</taxon>
        <taxon>Pseudomonadati</taxon>
        <taxon>Pseudomonadota</taxon>
        <taxon>Alphaproteobacteria</taxon>
        <taxon>Hyphomicrobiales</taxon>
        <taxon>Stappiaceae</taxon>
        <taxon>Stappia</taxon>
    </lineage>
</organism>
<proteinExistence type="predicted"/>
<evidence type="ECO:0000256" key="1">
    <source>
        <dbReference type="SAM" id="Phobius"/>
    </source>
</evidence>
<keyword evidence="4" id="KW-1185">Reference proteome</keyword>
<dbReference type="AlphaFoldDB" id="A0A838XS23"/>
<name>A0A838XS23_9HYPH</name>
<dbReference type="InterPro" id="IPR007890">
    <property type="entry name" value="CHASE2"/>
</dbReference>
<dbReference type="SMART" id="SM01080">
    <property type="entry name" value="CHASE2"/>
    <property type="match status" value="1"/>
</dbReference>
<feature type="transmembrane region" description="Helical" evidence="1">
    <location>
        <begin position="405"/>
        <end position="422"/>
    </location>
</feature>
<dbReference type="Gene3D" id="3.30.70.1230">
    <property type="entry name" value="Nucleotide cyclase"/>
    <property type="match status" value="1"/>
</dbReference>
<comment type="caution">
    <text evidence="3">The sequence shown here is derived from an EMBL/GenBank/DDBJ whole genome shotgun (WGS) entry which is preliminary data.</text>
</comment>
<dbReference type="PROSITE" id="PS50125">
    <property type="entry name" value="GUANYLATE_CYCLASE_2"/>
    <property type="match status" value="1"/>
</dbReference>
<dbReference type="Pfam" id="PF05226">
    <property type="entry name" value="CHASE2"/>
    <property type="match status" value="1"/>
</dbReference>
<accession>A0A838XS23</accession>
<dbReference type="SMART" id="SM00044">
    <property type="entry name" value="CYCc"/>
    <property type="match status" value="1"/>
</dbReference>
<dbReference type="PANTHER" id="PTHR43081:SF1">
    <property type="entry name" value="ADENYLATE CYCLASE, TERMINAL-DIFFERENTIATION SPECIFIC"/>
    <property type="match status" value="1"/>
</dbReference>
<sequence length="744" mass="79119">MSILRSKRAKVAAVTSAFLLAVVLLRALDPGFLTSIRLLGFDYYQKFWPRMERPEIPVRIVDIDERALAIHGQWPWSRDLLAQMTERLRDLGAAAIVYDIIFAEADRLSPHRFLPTKPAPSIPPEAETPDRGEIARLLRRLPDTDAQFAEAIATAPVVLGFAVRPDANGRTPEQKAGIAYAGSDPATVLPAFPSALTSLPALEAPAAGSGGVSLSTRDTGGIVRRIPMLFSDGTALYPSLALEALRVAQGASGLIIRATGASGEPAPGTDAITDIKTGAIALPTTAFGELWVYFNADRPDRYVSAADLLVPEETARIAPLIEGQIVFIGTSSVGLNDMRATPLGELVPGVSIHAQAAEQIIAGDFLSRPDWADGAELIATLLLGLIVIALVLSVGALWAAALGGFIAAALYFGAIALFRNHGLLVDPVYPTAANLFVVYAAATALLYFLTEREKRFVRTAFGQYLAPELVRRLEETPEDLRLGGEMRDMTILFMDVRGFTPISEQLTPTDLVAFLNALLSPLSAEIQARHGTIDKYIGDSIMAFWNAPVEVADHARLACRAALAMIDTVENLNAADAFGFHARSLPVGPVRIGIGLNTGEACVGNMGSDQRFNYSVIGDAVNVAARIESSCKAVGAECLVSEDTAHAAGDFALLEAGAIPLKGKSVPIKLFALVDTPDAAASPEFIALKAAHDTLIAHIDAGEAEAAARALATCRAHAPDRLSGFYDRFAERIAALPAVAERQM</sequence>
<dbReference type="InterPro" id="IPR029787">
    <property type="entry name" value="Nucleotide_cyclase"/>
</dbReference>
<protein>
    <submittedName>
        <fullName evidence="3">Adenylate/guanylate cyclase domain-containing protein</fullName>
    </submittedName>
</protein>
<keyword evidence="1" id="KW-0472">Membrane</keyword>
<evidence type="ECO:0000313" key="4">
    <source>
        <dbReference type="Proteomes" id="UP000559404"/>
    </source>
</evidence>
<keyword evidence="1" id="KW-1133">Transmembrane helix</keyword>
<dbReference type="GO" id="GO:0035556">
    <property type="term" value="P:intracellular signal transduction"/>
    <property type="evidence" value="ECO:0007669"/>
    <property type="project" value="InterPro"/>
</dbReference>
<keyword evidence="1" id="KW-0812">Transmembrane</keyword>
<evidence type="ECO:0000313" key="3">
    <source>
        <dbReference type="EMBL" id="MBA4612557.1"/>
    </source>
</evidence>
<dbReference type="InterPro" id="IPR001054">
    <property type="entry name" value="A/G_cyclase"/>
</dbReference>
<dbReference type="EMBL" id="JACEON010000011">
    <property type="protein sequence ID" value="MBA4612557.1"/>
    <property type="molecule type" value="Genomic_DNA"/>
</dbReference>
<dbReference type="PANTHER" id="PTHR43081">
    <property type="entry name" value="ADENYLATE CYCLASE, TERMINAL-DIFFERENTIATION SPECIFIC-RELATED"/>
    <property type="match status" value="1"/>
</dbReference>
<feature type="transmembrane region" description="Helical" evidence="1">
    <location>
        <begin position="428"/>
        <end position="449"/>
    </location>
</feature>
<dbReference type="RefSeq" id="WP_181760747.1">
    <property type="nucleotide sequence ID" value="NZ_BMCR01000010.1"/>
</dbReference>
<reference evidence="3 4" key="1">
    <citation type="submission" date="2020-07" db="EMBL/GenBank/DDBJ databases">
        <authorList>
            <person name="Li M."/>
        </authorList>
    </citation>
    <scope>NUCLEOTIDE SEQUENCE [LARGE SCALE GENOMIC DNA]</scope>
    <source>
        <strain evidence="3 4">DSM 23284</strain>
    </source>
</reference>
<evidence type="ECO:0000259" key="2">
    <source>
        <dbReference type="PROSITE" id="PS50125"/>
    </source>
</evidence>
<dbReference type="Pfam" id="PF00211">
    <property type="entry name" value="Guanylate_cyc"/>
    <property type="match status" value="1"/>
</dbReference>
<dbReference type="CDD" id="cd07302">
    <property type="entry name" value="CHD"/>
    <property type="match status" value="1"/>
</dbReference>
<gene>
    <name evidence="3" type="ORF">H1W37_12895</name>
</gene>
<dbReference type="InterPro" id="IPR050697">
    <property type="entry name" value="Adenylyl/Guanylyl_Cyclase_3/4"/>
</dbReference>
<reference evidence="3 4" key="2">
    <citation type="submission" date="2020-08" db="EMBL/GenBank/DDBJ databases">
        <title>Stappia taiwanensis sp. nov., isolated from a coastal thermal spring.</title>
        <authorList>
            <person name="Kampfer P."/>
        </authorList>
    </citation>
    <scope>NUCLEOTIDE SEQUENCE [LARGE SCALE GENOMIC DNA]</scope>
    <source>
        <strain evidence="3 4">DSM 23284</strain>
    </source>
</reference>
<feature type="domain" description="Guanylate cyclase" evidence="2">
    <location>
        <begin position="490"/>
        <end position="628"/>
    </location>
</feature>